<proteinExistence type="predicted"/>
<accession>A0AAV3P6H9</accession>
<organism evidence="1 2">
    <name type="scientific">Lithospermum erythrorhizon</name>
    <name type="common">Purple gromwell</name>
    <name type="synonym">Lithospermum officinale var. erythrorhizon</name>
    <dbReference type="NCBI Taxonomy" id="34254"/>
    <lineage>
        <taxon>Eukaryota</taxon>
        <taxon>Viridiplantae</taxon>
        <taxon>Streptophyta</taxon>
        <taxon>Embryophyta</taxon>
        <taxon>Tracheophyta</taxon>
        <taxon>Spermatophyta</taxon>
        <taxon>Magnoliopsida</taxon>
        <taxon>eudicotyledons</taxon>
        <taxon>Gunneridae</taxon>
        <taxon>Pentapetalae</taxon>
        <taxon>asterids</taxon>
        <taxon>lamiids</taxon>
        <taxon>Boraginales</taxon>
        <taxon>Boraginaceae</taxon>
        <taxon>Boraginoideae</taxon>
        <taxon>Lithospermeae</taxon>
        <taxon>Lithospermum</taxon>
    </lineage>
</organism>
<evidence type="ECO:0000313" key="1">
    <source>
        <dbReference type="EMBL" id="GAA0146717.1"/>
    </source>
</evidence>
<protein>
    <submittedName>
        <fullName evidence="1">Uncharacterized protein</fullName>
    </submittedName>
</protein>
<evidence type="ECO:0000313" key="2">
    <source>
        <dbReference type="Proteomes" id="UP001454036"/>
    </source>
</evidence>
<reference evidence="1 2" key="1">
    <citation type="submission" date="2024-01" db="EMBL/GenBank/DDBJ databases">
        <title>The complete chloroplast genome sequence of Lithospermum erythrorhizon: insights into the phylogenetic relationship among Boraginaceae species and the maternal lineages of purple gromwells.</title>
        <authorList>
            <person name="Okada T."/>
            <person name="Watanabe K."/>
        </authorList>
    </citation>
    <scope>NUCLEOTIDE SEQUENCE [LARGE SCALE GENOMIC DNA]</scope>
</reference>
<dbReference type="Proteomes" id="UP001454036">
    <property type="component" value="Unassembled WGS sequence"/>
</dbReference>
<name>A0AAV3P6H9_LITER</name>
<dbReference type="EMBL" id="BAABME010000974">
    <property type="protein sequence ID" value="GAA0146717.1"/>
    <property type="molecule type" value="Genomic_DNA"/>
</dbReference>
<keyword evidence="2" id="KW-1185">Reference proteome</keyword>
<sequence length="124" mass="14203">MGTFKVNNWGVVTCIQEARGHLGEENFKNLLNEYRFIYYLSDLNNFPIQSPTLHWLLGRGEVETNNNPNKCTLKSTIGGLSYTFGHLEFMLITGLPFWEFPNCDEEAETAFGYSLAHVICDFQI</sequence>
<dbReference type="AlphaFoldDB" id="A0AAV3P6H9"/>
<comment type="caution">
    <text evidence="1">The sequence shown here is derived from an EMBL/GenBank/DDBJ whole genome shotgun (WGS) entry which is preliminary data.</text>
</comment>
<gene>
    <name evidence="1" type="ORF">LIER_06605</name>
</gene>